<dbReference type="NCBIfam" id="TIGR02824">
    <property type="entry name" value="quinone_pig3"/>
    <property type="match status" value="1"/>
</dbReference>
<dbReference type="PANTHER" id="PTHR48106:SF8">
    <property type="entry name" value="OS02G0805600 PROTEIN"/>
    <property type="match status" value="1"/>
</dbReference>
<dbReference type="SUPFAM" id="SSF51735">
    <property type="entry name" value="NAD(P)-binding Rossmann-fold domains"/>
    <property type="match status" value="1"/>
</dbReference>
<dbReference type="CDD" id="cd05276">
    <property type="entry name" value="p53_inducible_oxidoreductase"/>
    <property type="match status" value="1"/>
</dbReference>
<dbReference type="InterPro" id="IPR020843">
    <property type="entry name" value="ER"/>
</dbReference>
<dbReference type="InterPro" id="IPR013154">
    <property type="entry name" value="ADH-like_N"/>
</dbReference>
<evidence type="ECO:0000256" key="1">
    <source>
        <dbReference type="ARBA" id="ARBA00022857"/>
    </source>
</evidence>
<dbReference type="Pfam" id="PF08240">
    <property type="entry name" value="ADH_N"/>
    <property type="match status" value="1"/>
</dbReference>
<name>A0A554WU86_9BURK</name>
<reference evidence="4 5" key="1">
    <citation type="submission" date="2019-07" db="EMBL/GenBank/DDBJ databases">
        <title>Tepidimonas aquatica CLN-1 draft genome.</title>
        <authorList>
            <person name="Da Costa M.S."/>
            <person name="Froufe H.J.C."/>
            <person name="Egas C."/>
            <person name="Albuquerque L."/>
        </authorList>
    </citation>
    <scope>NUCLEOTIDE SEQUENCE [LARGE SCALE GENOMIC DNA]</scope>
    <source>
        <strain evidence="4 5">CLN-1</strain>
    </source>
</reference>
<gene>
    <name evidence="4" type="primary">ppsC_1</name>
    <name evidence="4" type="ORF">Taqua_00441</name>
</gene>
<accession>A0A554WU86</accession>
<protein>
    <submittedName>
        <fullName evidence="4">Phthiocerol/phenolphthiocerol synthesis polyketide synthase type I PpsC</fullName>
        <ecNumber evidence="4">2.3.1.41</ecNumber>
    </submittedName>
</protein>
<evidence type="ECO:0000259" key="3">
    <source>
        <dbReference type="SMART" id="SM00829"/>
    </source>
</evidence>
<keyword evidence="2" id="KW-0560">Oxidoreductase</keyword>
<dbReference type="InterPro" id="IPR014189">
    <property type="entry name" value="Quinone_OxRdtase_PIG3"/>
</dbReference>
<comment type="caution">
    <text evidence="4">The sequence shown here is derived from an EMBL/GenBank/DDBJ whole genome shotgun (WGS) entry which is preliminary data.</text>
</comment>
<dbReference type="Gene3D" id="3.40.50.720">
    <property type="entry name" value="NAD(P)-binding Rossmann-like Domain"/>
    <property type="match status" value="1"/>
</dbReference>
<feature type="domain" description="Enoyl reductase (ER)" evidence="3">
    <location>
        <begin position="13"/>
        <end position="329"/>
    </location>
</feature>
<proteinExistence type="predicted"/>
<dbReference type="Gene3D" id="3.90.180.10">
    <property type="entry name" value="Medium-chain alcohol dehydrogenases, catalytic domain"/>
    <property type="match status" value="1"/>
</dbReference>
<dbReference type="GO" id="GO:0016651">
    <property type="term" value="F:oxidoreductase activity, acting on NAD(P)H"/>
    <property type="evidence" value="ECO:0007669"/>
    <property type="project" value="TreeGrafter"/>
</dbReference>
<dbReference type="InterPro" id="IPR036291">
    <property type="entry name" value="NAD(P)-bd_dom_sf"/>
</dbReference>
<dbReference type="Proteomes" id="UP000318554">
    <property type="component" value="Unassembled WGS sequence"/>
</dbReference>
<evidence type="ECO:0000313" key="5">
    <source>
        <dbReference type="Proteomes" id="UP000318554"/>
    </source>
</evidence>
<keyword evidence="1" id="KW-0521">NADP</keyword>
<dbReference type="Pfam" id="PF00107">
    <property type="entry name" value="ADH_zinc_N"/>
    <property type="match status" value="1"/>
</dbReference>
<dbReference type="EC" id="2.3.1.41" evidence="4"/>
<dbReference type="PANTHER" id="PTHR48106">
    <property type="entry name" value="QUINONE OXIDOREDUCTASE PIG3-RELATED"/>
    <property type="match status" value="1"/>
</dbReference>
<dbReference type="InterPro" id="IPR013149">
    <property type="entry name" value="ADH-like_C"/>
</dbReference>
<sequence>MAMMNAIEISAYGGPEVLRLVQRPRPQPGEGEVLIRVSASGINRPDVLQRRGHYAPPPGASDLPGLEVAGVIESGDVEAMEAAGLRIGQRVCALLAGGGYAEYCVAPVGQVLPVPHGWSDVEAAGLPETFFTVWSNVFDRGRLQAGETLLVHGGASGIGVTAIQMARAMGAQVIVTVGSRDKASACLRLGAAHAILYREQDFVAEVKRHTQGRGADVILDMVAGPYVARDIECLADDGRLVIIAVQGGTDARFDAGQVLRRRLTITGSTLRPRPVAFKAAIARELRRHVWPLIERGAIRPVVHRVLPAAQAAEAHALMEADTHVGKIILDWTQAR</sequence>
<keyword evidence="4" id="KW-0808">Transferase</keyword>
<keyword evidence="4" id="KW-0012">Acyltransferase</keyword>
<dbReference type="InterPro" id="IPR011032">
    <property type="entry name" value="GroES-like_sf"/>
</dbReference>
<evidence type="ECO:0000313" key="4">
    <source>
        <dbReference type="EMBL" id="TSE27129.1"/>
    </source>
</evidence>
<evidence type="ECO:0000256" key="2">
    <source>
        <dbReference type="ARBA" id="ARBA00023002"/>
    </source>
</evidence>
<dbReference type="EMBL" id="VJNA01000004">
    <property type="protein sequence ID" value="TSE27129.1"/>
    <property type="molecule type" value="Genomic_DNA"/>
</dbReference>
<dbReference type="SUPFAM" id="SSF50129">
    <property type="entry name" value="GroES-like"/>
    <property type="match status" value="1"/>
</dbReference>
<dbReference type="GO" id="GO:0070402">
    <property type="term" value="F:NADPH binding"/>
    <property type="evidence" value="ECO:0007669"/>
    <property type="project" value="TreeGrafter"/>
</dbReference>
<dbReference type="GO" id="GO:0004315">
    <property type="term" value="F:3-oxoacyl-[acyl-carrier-protein] synthase activity"/>
    <property type="evidence" value="ECO:0007669"/>
    <property type="project" value="UniProtKB-EC"/>
</dbReference>
<dbReference type="AlphaFoldDB" id="A0A554WU86"/>
<keyword evidence="5" id="KW-1185">Reference proteome</keyword>
<dbReference type="SMART" id="SM00829">
    <property type="entry name" value="PKS_ER"/>
    <property type="match status" value="1"/>
</dbReference>
<organism evidence="4 5">
    <name type="scientific">Tepidimonas aquatica</name>
    <dbReference type="NCBI Taxonomy" id="247482"/>
    <lineage>
        <taxon>Bacteria</taxon>
        <taxon>Pseudomonadati</taxon>
        <taxon>Pseudomonadota</taxon>
        <taxon>Betaproteobacteria</taxon>
        <taxon>Burkholderiales</taxon>
        <taxon>Tepidimonas</taxon>
    </lineage>
</organism>